<evidence type="ECO:0000256" key="11">
    <source>
        <dbReference type="ARBA" id="ARBA00023033"/>
    </source>
</evidence>
<evidence type="ECO:0000256" key="4">
    <source>
        <dbReference type="ARBA" id="ARBA00010617"/>
    </source>
</evidence>
<dbReference type="Pfam" id="PF00067">
    <property type="entry name" value="p450"/>
    <property type="match status" value="1"/>
</dbReference>
<keyword evidence="16" id="KW-1185">Reference proteome</keyword>
<feature type="binding site" description="axial binding residue" evidence="13">
    <location>
        <position position="440"/>
    </location>
    <ligand>
        <name>heme</name>
        <dbReference type="ChEBI" id="CHEBI:30413"/>
    </ligand>
    <ligandPart>
        <name>Fe</name>
        <dbReference type="ChEBI" id="CHEBI:18248"/>
    </ligandPart>
</feature>
<dbReference type="InterPro" id="IPR050364">
    <property type="entry name" value="Cytochrome_P450_fung"/>
</dbReference>
<dbReference type="InterPro" id="IPR001128">
    <property type="entry name" value="Cyt_P450"/>
</dbReference>
<keyword evidence="7 13" id="KW-0479">Metal-binding</keyword>
<keyword evidence="6" id="KW-0812">Transmembrane</keyword>
<dbReference type="SUPFAM" id="SSF48264">
    <property type="entry name" value="Cytochrome P450"/>
    <property type="match status" value="1"/>
</dbReference>
<dbReference type="PANTHER" id="PTHR46300">
    <property type="entry name" value="P450, PUTATIVE (EUROFUNG)-RELATED-RELATED"/>
    <property type="match status" value="1"/>
</dbReference>
<evidence type="ECO:0000256" key="8">
    <source>
        <dbReference type="ARBA" id="ARBA00022989"/>
    </source>
</evidence>
<evidence type="ECO:0000256" key="2">
    <source>
        <dbReference type="ARBA" id="ARBA00004167"/>
    </source>
</evidence>
<proteinExistence type="inferred from homology"/>
<accession>A0A9P3GKJ8</accession>
<gene>
    <name evidence="15" type="ORF">PsYK624_126630</name>
</gene>
<dbReference type="PRINTS" id="PR00385">
    <property type="entry name" value="P450"/>
</dbReference>
<evidence type="ECO:0000256" key="12">
    <source>
        <dbReference type="ARBA" id="ARBA00023136"/>
    </source>
</evidence>
<evidence type="ECO:0000313" key="16">
    <source>
        <dbReference type="Proteomes" id="UP000703269"/>
    </source>
</evidence>
<dbReference type="GO" id="GO:0016020">
    <property type="term" value="C:membrane"/>
    <property type="evidence" value="ECO:0007669"/>
    <property type="project" value="UniProtKB-SubCell"/>
</dbReference>
<keyword evidence="10 13" id="KW-0408">Iron</keyword>
<organism evidence="15 16">
    <name type="scientific">Phanerochaete sordida</name>
    <dbReference type="NCBI Taxonomy" id="48140"/>
    <lineage>
        <taxon>Eukaryota</taxon>
        <taxon>Fungi</taxon>
        <taxon>Dikarya</taxon>
        <taxon>Basidiomycota</taxon>
        <taxon>Agaricomycotina</taxon>
        <taxon>Agaricomycetes</taxon>
        <taxon>Polyporales</taxon>
        <taxon>Phanerochaetaceae</taxon>
        <taxon>Phanerochaete</taxon>
    </lineage>
</organism>
<evidence type="ECO:0000256" key="9">
    <source>
        <dbReference type="ARBA" id="ARBA00023002"/>
    </source>
</evidence>
<comment type="pathway">
    <text evidence="3">Secondary metabolite biosynthesis.</text>
</comment>
<evidence type="ECO:0000256" key="1">
    <source>
        <dbReference type="ARBA" id="ARBA00001971"/>
    </source>
</evidence>
<evidence type="ECO:0000256" key="5">
    <source>
        <dbReference type="ARBA" id="ARBA00022617"/>
    </source>
</evidence>
<evidence type="ECO:0000313" key="15">
    <source>
        <dbReference type="EMBL" id="GJE96466.1"/>
    </source>
</evidence>
<comment type="cofactor">
    <cofactor evidence="1 13">
        <name>heme</name>
        <dbReference type="ChEBI" id="CHEBI:30413"/>
    </cofactor>
</comment>
<name>A0A9P3GKJ8_9APHY</name>
<evidence type="ECO:0000256" key="10">
    <source>
        <dbReference type="ARBA" id="ARBA00023004"/>
    </source>
</evidence>
<evidence type="ECO:0000256" key="14">
    <source>
        <dbReference type="RuleBase" id="RU000461"/>
    </source>
</evidence>
<dbReference type="PROSITE" id="PS00086">
    <property type="entry name" value="CYTOCHROME_P450"/>
    <property type="match status" value="1"/>
</dbReference>
<comment type="caution">
    <text evidence="15">The sequence shown here is derived from an EMBL/GenBank/DDBJ whole genome shotgun (WGS) entry which is preliminary data.</text>
</comment>
<dbReference type="PRINTS" id="PR00463">
    <property type="entry name" value="EP450I"/>
</dbReference>
<dbReference type="Gene3D" id="1.10.630.10">
    <property type="entry name" value="Cytochrome P450"/>
    <property type="match status" value="1"/>
</dbReference>
<dbReference type="GO" id="GO:0016705">
    <property type="term" value="F:oxidoreductase activity, acting on paired donors, with incorporation or reduction of molecular oxygen"/>
    <property type="evidence" value="ECO:0007669"/>
    <property type="project" value="InterPro"/>
</dbReference>
<dbReference type="Proteomes" id="UP000703269">
    <property type="component" value="Unassembled WGS sequence"/>
</dbReference>
<dbReference type="PANTHER" id="PTHR46300:SF7">
    <property type="entry name" value="P450, PUTATIVE (EUROFUNG)-RELATED"/>
    <property type="match status" value="1"/>
</dbReference>
<dbReference type="GO" id="GO:0004497">
    <property type="term" value="F:monooxygenase activity"/>
    <property type="evidence" value="ECO:0007669"/>
    <property type="project" value="UniProtKB-KW"/>
</dbReference>
<dbReference type="InterPro" id="IPR002401">
    <property type="entry name" value="Cyt_P450_E_grp-I"/>
</dbReference>
<dbReference type="EMBL" id="BPQB01000060">
    <property type="protein sequence ID" value="GJE96466.1"/>
    <property type="molecule type" value="Genomic_DNA"/>
</dbReference>
<keyword evidence="11 14" id="KW-0503">Monooxygenase</keyword>
<evidence type="ECO:0000256" key="7">
    <source>
        <dbReference type="ARBA" id="ARBA00022723"/>
    </source>
</evidence>
<dbReference type="AlphaFoldDB" id="A0A9P3GKJ8"/>
<dbReference type="CDD" id="cd11065">
    <property type="entry name" value="CYP64-like"/>
    <property type="match status" value="1"/>
</dbReference>
<dbReference type="GO" id="GO:0005506">
    <property type="term" value="F:iron ion binding"/>
    <property type="evidence" value="ECO:0007669"/>
    <property type="project" value="InterPro"/>
</dbReference>
<evidence type="ECO:0000256" key="13">
    <source>
        <dbReference type="PIRSR" id="PIRSR602401-1"/>
    </source>
</evidence>
<keyword evidence="12" id="KW-0472">Membrane</keyword>
<evidence type="ECO:0000256" key="6">
    <source>
        <dbReference type="ARBA" id="ARBA00022692"/>
    </source>
</evidence>
<reference evidence="15 16" key="1">
    <citation type="submission" date="2021-08" db="EMBL/GenBank/DDBJ databases">
        <title>Draft Genome Sequence of Phanerochaete sordida strain YK-624.</title>
        <authorList>
            <person name="Mori T."/>
            <person name="Dohra H."/>
            <person name="Suzuki T."/>
            <person name="Kawagishi H."/>
            <person name="Hirai H."/>
        </authorList>
    </citation>
    <scope>NUCLEOTIDE SEQUENCE [LARGE SCALE GENOMIC DNA]</scope>
    <source>
        <strain evidence="15 16">YK-624</strain>
    </source>
</reference>
<keyword evidence="5 13" id="KW-0349">Heme</keyword>
<dbReference type="InterPro" id="IPR017972">
    <property type="entry name" value="Cyt_P450_CS"/>
</dbReference>
<dbReference type="GO" id="GO:0020037">
    <property type="term" value="F:heme binding"/>
    <property type="evidence" value="ECO:0007669"/>
    <property type="project" value="InterPro"/>
</dbReference>
<comment type="subcellular location">
    <subcellularLocation>
        <location evidence="2">Membrane</location>
        <topology evidence="2">Single-pass membrane protein</topology>
    </subcellularLocation>
</comment>
<keyword evidence="8" id="KW-1133">Transmembrane helix</keyword>
<evidence type="ECO:0000256" key="3">
    <source>
        <dbReference type="ARBA" id="ARBA00005179"/>
    </source>
</evidence>
<protein>
    <submittedName>
        <fullName evidence="15">Cytochrome P450</fullName>
    </submittedName>
</protein>
<comment type="similarity">
    <text evidence="4 14">Belongs to the cytochrome P450 family.</text>
</comment>
<dbReference type="OrthoDB" id="2789670at2759"/>
<dbReference type="InterPro" id="IPR036396">
    <property type="entry name" value="Cyt_P450_sf"/>
</dbReference>
<keyword evidence="9 14" id="KW-0560">Oxidoreductase</keyword>
<sequence>MLDSSAVLLSCAVCVAIGLFAALRWKSNTRCYPPGPPGLPIVGNLLDVPTEFSWYTFAAWSRQYDSKMIHFKVLGRHVVVLNSHKVSQEIFEGRSRIYSDRRQTVMMHELTGWHRNIAVIAYGEAWRARRRLFHQHFRQQAMPNYHVKLAKGAHTLLRLLLESPNDFLKHIRFVSGATVLDIVYAMDVSPAGDERMESVEQAVYSFGQLADAGVYLVDLFPALKLLPSWLPGAGFKRNAAAWKVHVDRLFEASYLEVKADHMLGKSKPCLTVDLLEETAGISYDQEIEEEIISVTGTTFAGSDTTIFAMAVFFFVMLLHPDAQRKAQEELDRVVGRDRLPEFADQESLPYVSALIKEMLRWQPIGPIGVPHTSVADDWYDGYFIPAGTIMIGNVWAILHDEERYPDPESFKPERFLTSEGALDPTVPDPLEVFGFGRRICPGRHFAQMSLFLYIAQILATFSIDKPVEERGRVVEPTRECFSRMFWYPKPFKARITPRFDGAEELVRATCSATE</sequence>